<proteinExistence type="predicted"/>
<name>A0A8S0TC13_OLEEU</name>
<keyword evidence="2" id="KW-1185">Reference proteome</keyword>
<evidence type="ECO:0000313" key="1">
    <source>
        <dbReference type="EMBL" id="CAA3002748.1"/>
    </source>
</evidence>
<reference evidence="1 2" key="1">
    <citation type="submission" date="2019-12" db="EMBL/GenBank/DDBJ databases">
        <authorList>
            <person name="Alioto T."/>
            <person name="Alioto T."/>
            <person name="Gomez Garrido J."/>
        </authorList>
    </citation>
    <scope>NUCLEOTIDE SEQUENCE [LARGE SCALE GENOMIC DNA]</scope>
</reference>
<organism evidence="1 2">
    <name type="scientific">Olea europaea subsp. europaea</name>
    <dbReference type="NCBI Taxonomy" id="158383"/>
    <lineage>
        <taxon>Eukaryota</taxon>
        <taxon>Viridiplantae</taxon>
        <taxon>Streptophyta</taxon>
        <taxon>Embryophyta</taxon>
        <taxon>Tracheophyta</taxon>
        <taxon>Spermatophyta</taxon>
        <taxon>Magnoliopsida</taxon>
        <taxon>eudicotyledons</taxon>
        <taxon>Gunneridae</taxon>
        <taxon>Pentapetalae</taxon>
        <taxon>asterids</taxon>
        <taxon>lamiids</taxon>
        <taxon>Lamiales</taxon>
        <taxon>Oleaceae</taxon>
        <taxon>Oleeae</taxon>
        <taxon>Olea</taxon>
    </lineage>
</organism>
<accession>A0A8S0TC13</accession>
<dbReference type="OrthoDB" id="1706616at2759"/>
<evidence type="ECO:0000313" key="2">
    <source>
        <dbReference type="Proteomes" id="UP000594638"/>
    </source>
</evidence>
<dbReference type="Gramene" id="OE9A033567T1">
    <property type="protein sequence ID" value="OE9A033567C1"/>
    <property type="gene ID" value="OE9A033567"/>
</dbReference>
<dbReference type="EMBL" id="CACTIH010005873">
    <property type="protein sequence ID" value="CAA3002748.1"/>
    <property type="molecule type" value="Genomic_DNA"/>
</dbReference>
<gene>
    <name evidence="1" type="ORF">OLEA9_A033567</name>
</gene>
<dbReference type="AlphaFoldDB" id="A0A8S0TC13"/>
<comment type="caution">
    <text evidence="1">The sequence shown here is derived from an EMBL/GenBank/DDBJ whole genome shotgun (WGS) entry which is preliminary data.</text>
</comment>
<dbReference type="Proteomes" id="UP000594638">
    <property type="component" value="Unassembled WGS sequence"/>
</dbReference>
<sequence length="108" mass="12424">MRDAGLDLFDPRATVMDSDCNLSPSNGREHEDFAFAFNDSNFSDRVLRIEIMPDSPDTRPDLEGCLTLADWATRKSKRRRGDIGDGEKENGKSTLWSNMYRYKPEHCY</sequence>
<protein>
    <submittedName>
        <fullName evidence="1">Uncharacterized protein</fullName>
    </submittedName>
</protein>